<name>A0ABN1Q2E3_9ACTN</name>
<gene>
    <name evidence="2" type="ORF">GCM10009550_01580</name>
</gene>
<feature type="compositionally biased region" description="Basic and acidic residues" evidence="1">
    <location>
        <begin position="12"/>
        <end position="25"/>
    </location>
</feature>
<sequence>MSGAVGAAHGSLHPDSDHNQRENTMKLHHHRTDVGAGMVRASCGTVVPAGSTRDADDLAVIKPVHRCKRCWSAVSSPGKATVLARVRALCEANRLTPLAGLILAELES</sequence>
<dbReference type="EMBL" id="BAAAHH010000001">
    <property type="protein sequence ID" value="GAA0936069.1"/>
    <property type="molecule type" value="Genomic_DNA"/>
</dbReference>
<keyword evidence="3" id="KW-1185">Reference proteome</keyword>
<evidence type="ECO:0000313" key="2">
    <source>
        <dbReference type="EMBL" id="GAA0936069.1"/>
    </source>
</evidence>
<accession>A0ABN1Q2E3</accession>
<reference evidence="2 3" key="1">
    <citation type="journal article" date="2019" name="Int. J. Syst. Evol. Microbiol.">
        <title>The Global Catalogue of Microorganisms (GCM) 10K type strain sequencing project: providing services to taxonomists for standard genome sequencing and annotation.</title>
        <authorList>
            <consortium name="The Broad Institute Genomics Platform"/>
            <consortium name="The Broad Institute Genome Sequencing Center for Infectious Disease"/>
            <person name="Wu L."/>
            <person name="Ma J."/>
        </authorList>
    </citation>
    <scope>NUCLEOTIDE SEQUENCE [LARGE SCALE GENOMIC DNA]</scope>
    <source>
        <strain evidence="2 3">JCM 10696</strain>
    </source>
</reference>
<dbReference type="Proteomes" id="UP001500665">
    <property type="component" value="Unassembled WGS sequence"/>
</dbReference>
<evidence type="ECO:0000313" key="3">
    <source>
        <dbReference type="Proteomes" id="UP001500665"/>
    </source>
</evidence>
<feature type="region of interest" description="Disordered" evidence="1">
    <location>
        <begin position="1"/>
        <end position="29"/>
    </location>
</feature>
<evidence type="ECO:0000256" key="1">
    <source>
        <dbReference type="SAM" id="MobiDB-lite"/>
    </source>
</evidence>
<comment type="caution">
    <text evidence="2">The sequence shown here is derived from an EMBL/GenBank/DDBJ whole genome shotgun (WGS) entry which is preliminary data.</text>
</comment>
<protein>
    <submittedName>
        <fullName evidence="2">Uncharacterized protein</fullName>
    </submittedName>
</protein>
<proteinExistence type="predicted"/>
<organism evidence="2 3">
    <name type="scientific">Actinocorallia libanotica</name>
    <dbReference type="NCBI Taxonomy" id="46162"/>
    <lineage>
        <taxon>Bacteria</taxon>
        <taxon>Bacillati</taxon>
        <taxon>Actinomycetota</taxon>
        <taxon>Actinomycetes</taxon>
        <taxon>Streptosporangiales</taxon>
        <taxon>Thermomonosporaceae</taxon>
        <taxon>Actinocorallia</taxon>
    </lineage>
</organism>